<dbReference type="AlphaFoldDB" id="A0AAV4D6I9"/>
<name>A0AAV4D6I9_9GAST</name>
<reference evidence="3 4" key="1">
    <citation type="journal article" date="2021" name="Elife">
        <title>Chloroplast acquisition without the gene transfer in kleptoplastic sea slugs, Plakobranchus ocellatus.</title>
        <authorList>
            <person name="Maeda T."/>
            <person name="Takahashi S."/>
            <person name="Yoshida T."/>
            <person name="Shimamura S."/>
            <person name="Takaki Y."/>
            <person name="Nagai Y."/>
            <person name="Toyoda A."/>
            <person name="Suzuki Y."/>
            <person name="Arimoto A."/>
            <person name="Ishii H."/>
            <person name="Satoh N."/>
            <person name="Nishiyama T."/>
            <person name="Hasebe M."/>
            <person name="Maruyama T."/>
            <person name="Minagawa J."/>
            <person name="Obokata J."/>
            <person name="Shigenobu S."/>
        </authorList>
    </citation>
    <scope>NUCLEOTIDE SEQUENCE [LARGE SCALE GENOMIC DNA]</scope>
</reference>
<evidence type="ECO:0000313" key="3">
    <source>
        <dbReference type="EMBL" id="GFO39600.1"/>
    </source>
</evidence>
<sequence length="214" mass="23597">MAVIDVSLKEMSINNYYLLRRKQTLVEIKAINGGVKITISPASPIFSARGENNDFLIFSPRGENNDFLIFSPRGLGPTVSELDVSQHKVFPKTCFSMIIPDVAAELEKHGDIKSIVLCGIEAHACVQQTVFDLIEKDYDVHVIVDACSSRSMVDRMFAYQRMKEVGAHLTTSESILLGLLKDASHPKFKQVQKFIMESAPDSGLLGSGHEGTPV</sequence>
<protein>
    <submittedName>
        <fullName evidence="3">Isochorismatase domain-containing protein 2</fullName>
    </submittedName>
</protein>
<evidence type="ECO:0000313" key="4">
    <source>
        <dbReference type="Proteomes" id="UP000735302"/>
    </source>
</evidence>
<evidence type="ECO:0000259" key="2">
    <source>
        <dbReference type="Pfam" id="PF00857"/>
    </source>
</evidence>
<dbReference type="Gene3D" id="3.40.50.850">
    <property type="entry name" value="Isochorismatase-like"/>
    <property type="match status" value="1"/>
</dbReference>
<keyword evidence="4" id="KW-1185">Reference proteome</keyword>
<dbReference type="SUPFAM" id="SSF52499">
    <property type="entry name" value="Isochorismatase-like hydrolases"/>
    <property type="match status" value="1"/>
</dbReference>
<organism evidence="3 4">
    <name type="scientific">Plakobranchus ocellatus</name>
    <dbReference type="NCBI Taxonomy" id="259542"/>
    <lineage>
        <taxon>Eukaryota</taxon>
        <taxon>Metazoa</taxon>
        <taxon>Spiralia</taxon>
        <taxon>Lophotrochozoa</taxon>
        <taxon>Mollusca</taxon>
        <taxon>Gastropoda</taxon>
        <taxon>Heterobranchia</taxon>
        <taxon>Euthyneura</taxon>
        <taxon>Panpulmonata</taxon>
        <taxon>Sacoglossa</taxon>
        <taxon>Placobranchoidea</taxon>
        <taxon>Plakobranchidae</taxon>
        <taxon>Plakobranchus</taxon>
    </lineage>
</organism>
<dbReference type="InterPro" id="IPR036380">
    <property type="entry name" value="Isochorismatase-like_sf"/>
</dbReference>
<dbReference type="Pfam" id="PF00857">
    <property type="entry name" value="Isochorismatase"/>
    <property type="match status" value="1"/>
</dbReference>
<dbReference type="InterPro" id="IPR050993">
    <property type="entry name" value="Isochorismatase_domain"/>
</dbReference>
<feature type="domain" description="Isochorismatase-like" evidence="2">
    <location>
        <begin position="79"/>
        <end position="173"/>
    </location>
</feature>
<dbReference type="PANTHER" id="PTHR14119:SF3">
    <property type="entry name" value="ISOCHORISMATASE DOMAIN-CONTAINING PROTEIN 2"/>
    <property type="match status" value="1"/>
</dbReference>
<accession>A0AAV4D6I9</accession>
<dbReference type="InterPro" id="IPR000868">
    <property type="entry name" value="Isochorismatase-like_dom"/>
</dbReference>
<dbReference type="PANTHER" id="PTHR14119">
    <property type="entry name" value="HYDROLASE"/>
    <property type="match status" value="1"/>
</dbReference>
<dbReference type="EMBL" id="BLXT01007504">
    <property type="protein sequence ID" value="GFO39600.1"/>
    <property type="molecule type" value="Genomic_DNA"/>
</dbReference>
<comment type="caution">
    <text evidence="3">The sequence shown here is derived from an EMBL/GenBank/DDBJ whole genome shotgun (WGS) entry which is preliminary data.</text>
</comment>
<evidence type="ECO:0000256" key="1">
    <source>
        <dbReference type="ARBA" id="ARBA00006336"/>
    </source>
</evidence>
<comment type="similarity">
    <text evidence="1">Belongs to the isochorismatase family.</text>
</comment>
<proteinExistence type="inferred from homology"/>
<gene>
    <name evidence="3" type="ORF">PoB_006610500</name>
</gene>
<dbReference type="Proteomes" id="UP000735302">
    <property type="component" value="Unassembled WGS sequence"/>
</dbReference>